<dbReference type="RefSeq" id="WP_252766361.1">
    <property type="nucleotide sequence ID" value="NZ_CP097119.1"/>
</dbReference>
<dbReference type="Gene3D" id="3.40.710.10">
    <property type="entry name" value="DD-peptidase/beta-lactamase superfamily"/>
    <property type="match status" value="1"/>
</dbReference>
<dbReference type="SUPFAM" id="SSF56601">
    <property type="entry name" value="beta-lactamase/transpeptidase-like"/>
    <property type="match status" value="1"/>
</dbReference>
<dbReference type="InterPro" id="IPR018044">
    <property type="entry name" value="Peptidase_S11"/>
</dbReference>
<dbReference type="InterPro" id="IPR012338">
    <property type="entry name" value="Beta-lactam/transpept-like"/>
</dbReference>
<sequence length="438" mass="47670">MMAKNQPFKLLLLSLIACLSIGIPLITSQAASNSQNLPITDQQVQAQAKGAIAIDANSGQILYGKNMNQRLPAASVSKLVTIGIVLQKIKQHQLSWNTKVPISQPIANLSQNPLYTNVPLRTGQTYTVRQLYNASLVTSANAAAMALGRYIAGSNGDFGQIMRQTVSKWGVKNAQLYNACGLTNQELGSLGNSQLSGATENKLSAQETALIAQKVYQLNPKIVQTTALQQINWNGIPEAATNHLLGGHAGFQVDGLKTGTSDTAGENLVSTATKGNHRVITVVIGAATGQRNLQTVKILNGLNQLQVVNLQRKNLTYQKLPVINGKQACVPLGFQRTPTYWLRNSDQLKTKLVPNDGLNQFSMPLATIHKNQPFGQLKVQAPHLQFLQRQSSSIPVIFTNSDNVAWGRMFLGCFELIVIIAGLGYLVYWLQNRYAPRH</sequence>
<keyword evidence="13" id="KW-0121">Carboxypeptidase</keyword>
<keyword evidence="10" id="KW-0472">Membrane</keyword>
<evidence type="ECO:0000256" key="9">
    <source>
        <dbReference type="RuleBase" id="RU004016"/>
    </source>
</evidence>
<feature type="signal peptide" evidence="11">
    <location>
        <begin position="1"/>
        <end position="30"/>
    </location>
</feature>
<feature type="binding site" evidence="8">
    <location>
        <position position="257"/>
    </location>
    <ligand>
        <name>substrate</name>
    </ligand>
</feature>
<reference evidence="13" key="1">
    <citation type="submission" date="2022-05" db="EMBL/GenBank/DDBJ databases">
        <authorList>
            <person name="Oliphant S.A."/>
            <person name="Watson-Haigh N.S."/>
            <person name="Sumby K.M."/>
            <person name="Gardner J.M."/>
            <person name="Jiranek V."/>
        </authorList>
    </citation>
    <scope>NUCLEOTIDE SEQUENCE</scope>
    <source>
        <strain evidence="13">KI4_B1</strain>
    </source>
</reference>
<feature type="active site" description="Acyl-ester intermediate" evidence="7">
    <location>
        <position position="75"/>
    </location>
</feature>
<evidence type="ECO:0000256" key="8">
    <source>
        <dbReference type="PIRSR" id="PIRSR618044-2"/>
    </source>
</evidence>
<keyword evidence="13" id="KW-0645">Protease</keyword>
<protein>
    <submittedName>
        <fullName evidence="13">D-alanyl-D-alanine carboxypeptidase</fullName>
    </submittedName>
</protein>
<feature type="active site" description="Proton acceptor" evidence="7">
    <location>
        <position position="78"/>
    </location>
</feature>
<evidence type="ECO:0000256" key="2">
    <source>
        <dbReference type="ARBA" id="ARBA00022729"/>
    </source>
</evidence>
<comment type="similarity">
    <text evidence="1 9">Belongs to the peptidase S11 family.</text>
</comment>
<name>A0A9Q8ZSI7_9LACO</name>
<proteinExistence type="inferred from homology"/>
<feature type="domain" description="Peptidase S11 D-alanyl-D-alanine carboxypeptidase A N-terminal" evidence="12">
    <location>
        <begin position="41"/>
        <end position="287"/>
    </location>
</feature>
<dbReference type="Proteomes" id="UP001055911">
    <property type="component" value="Chromosome"/>
</dbReference>
<evidence type="ECO:0000256" key="7">
    <source>
        <dbReference type="PIRSR" id="PIRSR618044-1"/>
    </source>
</evidence>
<dbReference type="InterPro" id="IPR001967">
    <property type="entry name" value="Peptidase_S11_N"/>
</dbReference>
<accession>A0A9Q8ZSI7</accession>
<keyword evidence="2 11" id="KW-0732">Signal</keyword>
<evidence type="ECO:0000256" key="1">
    <source>
        <dbReference type="ARBA" id="ARBA00007164"/>
    </source>
</evidence>
<dbReference type="GO" id="GO:0009002">
    <property type="term" value="F:serine-type D-Ala-D-Ala carboxypeptidase activity"/>
    <property type="evidence" value="ECO:0007669"/>
    <property type="project" value="InterPro"/>
</dbReference>
<evidence type="ECO:0000313" key="13">
    <source>
        <dbReference type="EMBL" id="USS88844.1"/>
    </source>
</evidence>
<feature type="active site" evidence="7">
    <location>
        <position position="139"/>
    </location>
</feature>
<evidence type="ECO:0000259" key="12">
    <source>
        <dbReference type="Pfam" id="PF00768"/>
    </source>
</evidence>
<keyword evidence="5" id="KW-0573">Peptidoglycan synthesis</keyword>
<gene>
    <name evidence="13" type="ORF">M3M40_04980</name>
</gene>
<keyword evidence="3" id="KW-0378">Hydrolase</keyword>
<evidence type="ECO:0000256" key="5">
    <source>
        <dbReference type="ARBA" id="ARBA00022984"/>
    </source>
</evidence>
<evidence type="ECO:0000256" key="3">
    <source>
        <dbReference type="ARBA" id="ARBA00022801"/>
    </source>
</evidence>
<feature type="chain" id="PRO_5040468141" evidence="11">
    <location>
        <begin position="31"/>
        <end position="438"/>
    </location>
</feature>
<dbReference type="PANTHER" id="PTHR21581:SF6">
    <property type="entry name" value="TRAFFICKING PROTEIN PARTICLE COMPLEX SUBUNIT 12"/>
    <property type="match status" value="1"/>
</dbReference>
<dbReference type="AlphaFoldDB" id="A0A9Q8ZSI7"/>
<dbReference type="GO" id="GO:0006508">
    <property type="term" value="P:proteolysis"/>
    <property type="evidence" value="ECO:0007669"/>
    <property type="project" value="InterPro"/>
</dbReference>
<dbReference type="Pfam" id="PF00768">
    <property type="entry name" value="Peptidase_S11"/>
    <property type="match status" value="1"/>
</dbReference>
<evidence type="ECO:0000313" key="14">
    <source>
        <dbReference type="Proteomes" id="UP001055911"/>
    </source>
</evidence>
<evidence type="ECO:0000256" key="6">
    <source>
        <dbReference type="ARBA" id="ARBA00023316"/>
    </source>
</evidence>
<evidence type="ECO:0000256" key="11">
    <source>
        <dbReference type="SAM" id="SignalP"/>
    </source>
</evidence>
<dbReference type="EMBL" id="CP097119">
    <property type="protein sequence ID" value="USS88844.1"/>
    <property type="molecule type" value="Genomic_DNA"/>
</dbReference>
<dbReference type="GO" id="GO:0008360">
    <property type="term" value="P:regulation of cell shape"/>
    <property type="evidence" value="ECO:0007669"/>
    <property type="project" value="UniProtKB-KW"/>
</dbReference>
<evidence type="ECO:0000256" key="4">
    <source>
        <dbReference type="ARBA" id="ARBA00022960"/>
    </source>
</evidence>
<evidence type="ECO:0000256" key="10">
    <source>
        <dbReference type="SAM" id="Phobius"/>
    </source>
</evidence>
<dbReference type="PRINTS" id="PR00725">
    <property type="entry name" value="DADACBPTASE1"/>
</dbReference>
<feature type="transmembrane region" description="Helical" evidence="10">
    <location>
        <begin position="409"/>
        <end position="430"/>
    </location>
</feature>
<keyword evidence="14" id="KW-1185">Reference proteome</keyword>
<keyword evidence="10" id="KW-0812">Transmembrane</keyword>
<keyword evidence="6" id="KW-0961">Cell wall biogenesis/degradation</keyword>
<organism evidence="13 14">
    <name type="scientific">Fructilactobacillus cliffordii</name>
    <dbReference type="NCBI Taxonomy" id="2940299"/>
    <lineage>
        <taxon>Bacteria</taxon>
        <taxon>Bacillati</taxon>
        <taxon>Bacillota</taxon>
        <taxon>Bacilli</taxon>
        <taxon>Lactobacillales</taxon>
        <taxon>Lactobacillaceae</taxon>
        <taxon>Fructilactobacillus</taxon>
    </lineage>
</organism>
<dbReference type="PANTHER" id="PTHR21581">
    <property type="entry name" value="D-ALANYL-D-ALANINE CARBOXYPEPTIDASE"/>
    <property type="match status" value="1"/>
</dbReference>
<keyword evidence="4" id="KW-0133">Cell shape</keyword>
<dbReference type="GO" id="GO:0071555">
    <property type="term" value="P:cell wall organization"/>
    <property type="evidence" value="ECO:0007669"/>
    <property type="project" value="UniProtKB-KW"/>
</dbReference>
<dbReference type="GO" id="GO:0009252">
    <property type="term" value="P:peptidoglycan biosynthetic process"/>
    <property type="evidence" value="ECO:0007669"/>
    <property type="project" value="UniProtKB-KW"/>
</dbReference>
<keyword evidence="10" id="KW-1133">Transmembrane helix</keyword>